<dbReference type="EMBL" id="PGFF01000001">
    <property type="protein sequence ID" value="PJJ72095.1"/>
    <property type="molecule type" value="Genomic_DNA"/>
</dbReference>
<evidence type="ECO:0000256" key="1">
    <source>
        <dbReference type="SAM" id="MobiDB-lite"/>
    </source>
</evidence>
<keyword evidence="3" id="KW-1185">Reference proteome</keyword>
<protein>
    <submittedName>
        <fullName evidence="2">Uncharacterized protein</fullName>
    </submittedName>
</protein>
<feature type="compositionally biased region" description="Acidic residues" evidence="1">
    <location>
        <begin position="271"/>
        <end position="280"/>
    </location>
</feature>
<accession>A0A2M9CJN0</accession>
<dbReference type="Proteomes" id="UP000228758">
    <property type="component" value="Unassembled WGS sequence"/>
</dbReference>
<feature type="compositionally biased region" description="Pro residues" evidence="1">
    <location>
        <begin position="162"/>
        <end position="180"/>
    </location>
</feature>
<feature type="compositionally biased region" description="Basic and acidic residues" evidence="1">
    <location>
        <begin position="138"/>
        <end position="154"/>
    </location>
</feature>
<reference evidence="2 3" key="1">
    <citation type="submission" date="2017-11" db="EMBL/GenBank/DDBJ databases">
        <title>Genomic Encyclopedia of Archaeal and Bacterial Type Strains, Phase II (KMG-II): From Individual Species to Whole Genera.</title>
        <authorList>
            <person name="Goeker M."/>
        </authorList>
    </citation>
    <scope>NUCLEOTIDE SEQUENCE [LARGE SCALE GENOMIC DNA]</scope>
    <source>
        <strain evidence="2 3">DSM 27393</strain>
    </source>
</reference>
<name>A0A2M9CJN0_9MICO</name>
<dbReference type="AlphaFoldDB" id="A0A2M9CJN0"/>
<comment type="caution">
    <text evidence="2">The sequence shown here is derived from an EMBL/GenBank/DDBJ whole genome shotgun (WGS) entry which is preliminary data.</text>
</comment>
<evidence type="ECO:0000313" key="3">
    <source>
        <dbReference type="Proteomes" id="UP000228758"/>
    </source>
</evidence>
<feature type="region of interest" description="Disordered" evidence="1">
    <location>
        <begin position="1"/>
        <end position="355"/>
    </location>
</feature>
<feature type="compositionally biased region" description="Low complexity" evidence="1">
    <location>
        <begin position="49"/>
        <end position="60"/>
    </location>
</feature>
<organism evidence="2 3">
    <name type="scientific">Diaminobutyricimonas aerilata</name>
    <dbReference type="NCBI Taxonomy" id="1162967"/>
    <lineage>
        <taxon>Bacteria</taxon>
        <taxon>Bacillati</taxon>
        <taxon>Actinomycetota</taxon>
        <taxon>Actinomycetes</taxon>
        <taxon>Micrococcales</taxon>
        <taxon>Microbacteriaceae</taxon>
        <taxon>Diaminobutyricimonas</taxon>
    </lineage>
</organism>
<feature type="compositionally biased region" description="Low complexity" evidence="1">
    <location>
        <begin position="81"/>
        <end position="136"/>
    </location>
</feature>
<gene>
    <name evidence="2" type="ORF">CLV46_1658</name>
</gene>
<feature type="compositionally biased region" description="Low complexity" evidence="1">
    <location>
        <begin position="300"/>
        <end position="316"/>
    </location>
</feature>
<evidence type="ECO:0000313" key="2">
    <source>
        <dbReference type="EMBL" id="PJJ72095.1"/>
    </source>
</evidence>
<proteinExistence type="predicted"/>
<feature type="compositionally biased region" description="Low complexity" evidence="1">
    <location>
        <begin position="229"/>
        <end position="240"/>
    </location>
</feature>
<feature type="compositionally biased region" description="Low complexity" evidence="1">
    <location>
        <begin position="197"/>
        <end position="207"/>
    </location>
</feature>
<sequence>MQHDVDGSAGDPPIRRRSNYRPPPEGFRYPFTDGVPGDTPRSDTDADATEPTPEWPAAPEVHTPPVAPDPAPAPVRDTHIAPTAAEAAAATGAASTGTPGEPPIAASSPIAPGAAPSPEAPVVDSAAPSASGPDESSTLDRIEWLQAELARRSLESPATAEPQPPAGPTAPTASVPPAPAAEPISPFGPRFIDPSEEQQAAPAAGEPTPAPSYISDPAPLPIEPAWTLEPAPATDAAPDEPATRRLEAIDETSAPSVPVEAESVAGATATDDADEPDPFEELLALVGGGDDREPGASVETPITGDAPAATPDPFDALLSGSTPAVDGHHGAEAENDGEPEGRRGLRGWFGRGRRE</sequence>
<dbReference type="RefSeq" id="WP_100364324.1">
    <property type="nucleotide sequence ID" value="NZ_PGFF01000001.1"/>
</dbReference>